<feature type="transmembrane region" description="Helical" evidence="10">
    <location>
        <begin position="219"/>
        <end position="247"/>
    </location>
</feature>
<keyword evidence="3 10" id="KW-0812">Transmembrane</keyword>
<evidence type="ECO:0000259" key="11">
    <source>
        <dbReference type="PROSITE" id="PS50262"/>
    </source>
</evidence>
<feature type="transmembrane region" description="Helical" evidence="10">
    <location>
        <begin position="136"/>
        <end position="156"/>
    </location>
</feature>
<feature type="domain" description="G-protein coupled receptors family 1 profile" evidence="11">
    <location>
        <begin position="33"/>
        <end position="284"/>
    </location>
</feature>
<feature type="transmembrane region" description="Helical" evidence="10">
    <location>
        <begin position="95"/>
        <end position="116"/>
    </location>
</feature>
<evidence type="ECO:0000313" key="12">
    <source>
        <dbReference type="Proteomes" id="UP000515163"/>
    </source>
</evidence>
<dbReference type="RefSeq" id="XP_031553230.1">
    <property type="nucleotide sequence ID" value="XM_031697370.1"/>
</dbReference>
<dbReference type="InterPro" id="IPR017452">
    <property type="entry name" value="GPCR_Rhodpsn_7TM"/>
</dbReference>
<keyword evidence="4 10" id="KW-1133">Transmembrane helix</keyword>
<dbReference type="Pfam" id="PF00001">
    <property type="entry name" value="7tm_1"/>
    <property type="match status" value="1"/>
</dbReference>
<comment type="subcellular location">
    <subcellularLocation>
        <location evidence="1">Cell membrane</location>
        <topology evidence="1">Multi-pass membrane protein</topology>
    </subcellularLocation>
</comment>
<dbReference type="Proteomes" id="UP000515163">
    <property type="component" value="Unplaced"/>
</dbReference>
<proteinExistence type="predicted"/>
<dbReference type="OrthoDB" id="5960307at2759"/>
<dbReference type="InParanoid" id="A0A6P8HKU8"/>
<evidence type="ECO:0000256" key="8">
    <source>
        <dbReference type="ARBA" id="ARBA00023180"/>
    </source>
</evidence>
<evidence type="ECO:0000256" key="9">
    <source>
        <dbReference type="ARBA" id="ARBA00023224"/>
    </source>
</evidence>
<evidence type="ECO:0000256" key="6">
    <source>
        <dbReference type="ARBA" id="ARBA00023136"/>
    </source>
</evidence>
<keyword evidence="8" id="KW-0325">Glycoprotein</keyword>
<name>A0A6P8HKU8_ACTTE</name>
<evidence type="ECO:0000256" key="10">
    <source>
        <dbReference type="SAM" id="Phobius"/>
    </source>
</evidence>
<dbReference type="GO" id="GO:0004930">
    <property type="term" value="F:G protein-coupled receptor activity"/>
    <property type="evidence" value="ECO:0007669"/>
    <property type="project" value="UniProtKB-KW"/>
</dbReference>
<evidence type="ECO:0000256" key="4">
    <source>
        <dbReference type="ARBA" id="ARBA00022989"/>
    </source>
</evidence>
<gene>
    <name evidence="13" type="primary">LOC116290359</name>
</gene>
<organism evidence="12 13">
    <name type="scientific">Actinia tenebrosa</name>
    <name type="common">Australian red waratah sea anemone</name>
    <dbReference type="NCBI Taxonomy" id="6105"/>
    <lineage>
        <taxon>Eukaryota</taxon>
        <taxon>Metazoa</taxon>
        <taxon>Cnidaria</taxon>
        <taxon>Anthozoa</taxon>
        <taxon>Hexacorallia</taxon>
        <taxon>Actiniaria</taxon>
        <taxon>Actiniidae</taxon>
        <taxon>Actinia</taxon>
    </lineage>
</organism>
<feature type="transmembrane region" description="Helical" evidence="10">
    <location>
        <begin position="54"/>
        <end position="75"/>
    </location>
</feature>
<keyword evidence="2" id="KW-1003">Cell membrane</keyword>
<evidence type="ECO:0000256" key="3">
    <source>
        <dbReference type="ARBA" id="ARBA00022692"/>
    </source>
</evidence>
<accession>A0A6P8HKU8</accession>
<evidence type="ECO:0000313" key="13">
    <source>
        <dbReference type="RefSeq" id="XP_031553230.1"/>
    </source>
</evidence>
<evidence type="ECO:0000256" key="1">
    <source>
        <dbReference type="ARBA" id="ARBA00004651"/>
    </source>
</evidence>
<dbReference type="PROSITE" id="PS50262">
    <property type="entry name" value="G_PROTEIN_RECEP_F1_2"/>
    <property type="match status" value="1"/>
</dbReference>
<evidence type="ECO:0000256" key="2">
    <source>
        <dbReference type="ARBA" id="ARBA00022475"/>
    </source>
</evidence>
<dbReference type="SUPFAM" id="SSF81321">
    <property type="entry name" value="Family A G protein-coupled receptor-like"/>
    <property type="match status" value="1"/>
</dbReference>
<sequence length="348" mass="39703">MQNTTKSEPQIFQAAFIATTIFCFIATFIISFGNFALLYALYKNLKYDPRNPSLPLYINLIFSDFLTGFVVGSLTTADAYIDVFGKNSVALDSCLFLFGGLLMFVNNLTITSISVLRLIAVVKPLLYRCSITAKRIRLLIVFIWLFSFLICLLPAFRLPQWIVILIYSHSHATIPIVILTSVYLVILRSLKKQRRYFLNMHERMEDTMLKKRIERDHSLIVTIAMVLVLFCLSSFPFVIGVHVLTYIQNCDNCLSEFAMRMITSGIYFSGRCVLLNSALDPFLLTVRMPKIREAVRKTYARHLCLFSKSMVLPQPKKVAIQSSNDKQETAAVVLQKVHDIVNVTVHDQ</sequence>
<dbReference type="GeneID" id="116290359"/>
<evidence type="ECO:0000256" key="7">
    <source>
        <dbReference type="ARBA" id="ARBA00023170"/>
    </source>
</evidence>
<keyword evidence="12" id="KW-1185">Reference proteome</keyword>
<dbReference type="AlphaFoldDB" id="A0A6P8HKU8"/>
<dbReference type="PANTHER" id="PTHR24246">
    <property type="entry name" value="OLFACTORY RECEPTOR AND ADENOSINE RECEPTOR"/>
    <property type="match status" value="1"/>
</dbReference>
<keyword evidence="7" id="KW-0675">Receptor</keyword>
<dbReference type="GO" id="GO:0005886">
    <property type="term" value="C:plasma membrane"/>
    <property type="evidence" value="ECO:0007669"/>
    <property type="project" value="UniProtKB-SubCell"/>
</dbReference>
<reference evidence="13" key="1">
    <citation type="submission" date="2025-08" db="UniProtKB">
        <authorList>
            <consortium name="RefSeq"/>
        </authorList>
    </citation>
    <scope>IDENTIFICATION</scope>
    <source>
        <tissue evidence="13">Tentacle</tissue>
    </source>
</reference>
<dbReference type="CDD" id="cd00637">
    <property type="entry name" value="7tm_classA_rhodopsin-like"/>
    <property type="match status" value="1"/>
</dbReference>
<protein>
    <submittedName>
        <fullName evidence="13">Adrenocorticotropic hormone receptor-like</fullName>
    </submittedName>
</protein>
<evidence type="ECO:0000256" key="5">
    <source>
        <dbReference type="ARBA" id="ARBA00023040"/>
    </source>
</evidence>
<feature type="transmembrane region" description="Helical" evidence="10">
    <location>
        <begin position="12"/>
        <end position="42"/>
    </location>
</feature>
<dbReference type="InterPro" id="IPR000276">
    <property type="entry name" value="GPCR_Rhodpsn"/>
</dbReference>
<keyword evidence="6 10" id="KW-0472">Membrane</keyword>
<dbReference type="PANTHER" id="PTHR24246:SF27">
    <property type="entry name" value="ADENOSINE RECEPTOR, ISOFORM A"/>
    <property type="match status" value="1"/>
</dbReference>
<keyword evidence="9" id="KW-0807">Transducer</keyword>
<dbReference type="KEGG" id="aten:116290359"/>
<dbReference type="Gene3D" id="1.20.1070.10">
    <property type="entry name" value="Rhodopsin 7-helix transmembrane proteins"/>
    <property type="match status" value="1"/>
</dbReference>
<keyword evidence="5" id="KW-0297">G-protein coupled receptor</keyword>
<feature type="transmembrane region" description="Helical" evidence="10">
    <location>
        <begin position="162"/>
        <end position="186"/>
    </location>
</feature>